<organism evidence="1 2">
    <name type="scientific">Prauserella muralis</name>
    <dbReference type="NCBI Taxonomy" id="588067"/>
    <lineage>
        <taxon>Bacteria</taxon>
        <taxon>Bacillati</taxon>
        <taxon>Actinomycetota</taxon>
        <taxon>Actinomycetes</taxon>
        <taxon>Pseudonocardiales</taxon>
        <taxon>Pseudonocardiaceae</taxon>
        <taxon>Prauserella</taxon>
    </lineage>
</organism>
<dbReference type="Proteomes" id="UP000249915">
    <property type="component" value="Unassembled WGS sequence"/>
</dbReference>
<gene>
    <name evidence="1" type="ORF">BAY60_12870</name>
</gene>
<dbReference type="AlphaFoldDB" id="A0A2V4AZ87"/>
<comment type="caution">
    <text evidence="1">The sequence shown here is derived from an EMBL/GenBank/DDBJ whole genome shotgun (WGS) entry which is preliminary data.</text>
</comment>
<dbReference type="RefSeq" id="WP_112281332.1">
    <property type="nucleotide sequence ID" value="NZ_MASW01000002.1"/>
</dbReference>
<evidence type="ECO:0000313" key="1">
    <source>
        <dbReference type="EMBL" id="PXY27331.1"/>
    </source>
</evidence>
<reference evidence="1 2" key="1">
    <citation type="submission" date="2016-07" db="EMBL/GenBank/DDBJ databases">
        <title>Draft genome sequence of Prauserella muralis DSM 45305, isolated from a mould-covered wall in an indoor environment.</title>
        <authorList>
            <person name="Ruckert C."/>
            <person name="Albersmeier A."/>
            <person name="Jiang C.-L."/>
            <person name="Jiang Y."/>
            <person name="Kalinowski J."/>
            <person name="Schneider O."/>
            <person name="Winkler A."/>
            <person name="Zotchev S.B."/>
        </authorList>
    </citation>
    <scope>NUCLEOTIDE SEQUENCE [LARGE SCALE GENOMIC DNA]</scope>
    <source>
        <strain evidence="1 2">DSM 45305</strain>
    </source>
</reference>
<dbReference type="InterPro" id="IPR022062">
    <property type="entry name" value="DUF3618"/>
</dbReference>
<keyword evidence="2" id="KW-1185">Reference proteome</keyword>
<dbReference type="Pfam" id="PF12277">
    <property type="entry name" value="DUF3618"/>
    <property type="match status" value="1"/>
</dbReference>
<dbReference type="EMBL" id="MASW01000002">
    <property type="protein sequence ID" value="PXY27331.1"/>
    <property type="molecule type" value="Genomic_DNA"/>
</dbReference>
<protein>
    <submittedName>
        <fullName evidence="1">Uncharacterized protein</fullName>
    </submittedName>
</protein>
<proteinExistence type="predicted"/>
<evidence type="ECO:0000313" key="2">
    <source>
        <dbReference type="Proteomes" id="UP000249915"/>
    </source>
</evidence>
<accession>A0A2V4AZ87</accession>
<name>A0A2V4AZ87_9PSEU</name>
<sequence length="85" mass="9344">MSTPDEFPRDPEQARTDIELTRQELGETAQALAYKLNVPARAKEQLQHGTTKVKETVQHNPVPVIATGAVAALAVGGVITWRIRR</sequence>
<dbReference type="OrthoDB" id="3538349at2"/>